<evidence type="ECO:0000313" key="4">
    <source>
        <dbReference type="EMBL" id="MBB5208882.1"/>
    </source>
</evidence>
<evidence type="ECO:0000256" key="1">
    <source>
        <dbReference type="ARBA" id="ARBA00022737"/>
    </source>
</evidence>
<dbReference type="PANTHER" id="PTHR44858:SF1">
    <property type="entry name" value="UDP-N-ACETYLGLUCOSAMINE--PEPTIDE N-ACETYLGLUCOSAMINYLTRANSFERASE SPINDLY-RELATED"/>
    <property type="match status" value="1"/>
</dbReference>
<proteinExistence type="predicted"/>
<dbReference type="InterPro" id="IPR050498">
    <property type="entry name" value="Ycf3"/>
</dbReference>
<evidence type="ECO:0000313" key="5">
    <source>
        <dbReference type="Proteomes" id="UP000521199"/>
    </source>
</evidence>
<dbReference type="AlphaFoldDB" id="A0A7W8FZW5"/>
<feature type="repeat" description="TPR" evidence="3">
    <location>
        <begin position="146"/>
        <end position="179"/>
    </location>
</feature>
<dbReference type="Proteomes" id="UP000521199">
    <property type="component" value="Unassembled WGS sequence"/>
</dbReference>
<keyword evidence="1" id="KW-0677">Repeat</keyword>
<evidence type="ECO:0000256" key="2">
    <source>
        <dbReference type="ARBA" id="ARBA00022803"/>
    </source>
</evidence>
<evidence type="ECO:0000256" key="3">
    <source>
        <dbReference type="PROSITE-ProRule" id="PRU00339"/>
    </source>
</evidence>
<dbReference type="InterPro" id="IPR019734">
    <property type="entry name" value="TPR_rpt"/>
</dbReference>
<dbReference type="GO" id="GO:0009279">
    <property type="term" value="C:cell outer membrane"/>
    <property type="evidence" value="ECO:0007669"/>
    <property type="project" value="TreeGrafter"/>
</dbReference>
<gene>
    <name evidence="4" type="ORF">HNQ52_002432</name>
</gene>
<dbReference type="Pfam" id="PF13432">
    <property type="entry name" value="TPR_16"/>
    <property type="match status" value="1"/>
</dbReference>
<protein>
    <submittedName>
        <fullName evidence="4">Tetratricopeptide (TPR) repeat protein</fullName>
    </submittedName>
</protein>
<dbReference type="SUPFAM" id="SSF48452">
    <property type="entry name" value="TPR-like"/>
    <property type="match status" value="2"/>
</dbReference>
<accession>A0A7W8FZW5</accession>
<dbReference type="EMBL" id="JACHHP010000004">
    <property type="protein sequence ID" value="MBB5208882.1"/>
    <property type="molecule type" value="Genomic_DNA"/>
</dbReference>
<name>A0A7W8FZW5_9GAMM</name>
<dbReference type="InterPro" id="IPR013105">
    <property type="entry name" value="TPR_2"/>
</dbReference>
<dbReference type="PANTHER" id="PTHR44858">
    <property type="entry name" value="TETRATRICOPEPTIDE REPEAT PROTEIN 6"/>
    <property type="match status" value="1"/>
</dbReference>
<dbReference type="SUPFAM" id="SSF51197">
    <property type="entry name" value="Clavaminate synthase-like"/>
    <property type="match status" value="1"/>
</dbReference>
<sequence length="594" mass="65082">MSETASNDAVSQAQRRVLRALQSGAFDDARNALALLDGIAAQAPHTLYLHGLLALAEDDASAAREPLQRAAARLPSDAGVQANWSLCLQRLGDHEAALAAADRALALAPQHADGHYNRALILLALNRHAEAAAALNRCVALAPAQAQAWLRLGQVEHARGQLLAAEIALRRARALRPDDAATAVALAAQLYDAGAFPEALEQADAACRLQPDRIEAHLQRAHALRRLGRLDESADACEHALALDPHHADTRKARGLLHQMQNRLAEAAVDLAAAATVRFAPGIDNPHAGMRELRRTSRAKLRHDIEQFAHLERGKVLAQAAALRAAHEDALARLPPTARAPDTVDLPAPLLRDLAGRYNRLHHLAPAPALPGGALDPGLDGAAIERDYFDRAPGITWIDNLLRPEALAALRRYCMESTFWFDFHHANGYLGAFFEDGFAAPLLLQIAEDLRRALPNIFKDYPLTQLWAFKYDSTLDGIELHADIAAVNLNFWLTPDDANLDPASGGLVVWDMAAPPEWSFDEFNTSSAAGQARIQQFLQRSGAQAVRVPYRQNRAVLFDSDLFHRTDTIRFRDGYENRRINVTMLFGQRKGRIR</sequence>
<reference evidence="4 5" key="1">
    <citation type="submission" date="2020-08" db="EMBL/GenBank/DDBJ databases">
        <title>Genomic Encyclopedia of Type Strains, Phase IV (KMG-IV): sequencing the most valuable type-strain genomes for metagenomic binning, comparative biology and taxonomic classification.</title>
        <authorList>
            <person name="Goeker M."/>
        </authorList>
    </citation>
    <scope>NUCLEOTIDE SEQUENCE [LARGE SCALE GENOMIC DNA]</scope>
    <source>
        <strain evidence="4 5">DSM 24163</strain>
    </source>
</reference>
<dbReference type="GO" id="GO:0046813">
    <property type="term" value="P:receptor-mediated virion attachment to host cell"/>
    <property type="evidence" value="ECO:0007669"/>
    <property type="project" value="TreeGrafter"/>
</dbReference>
<dbReference type="Gene3D" id="1.25.40.10">
    <property type="entry name" value="Tetratricopeptide repeat domain"/>
    <property type="match status" value="3"/>
</dbReference>
<dbReference type="SMART" id="SM00028">
    <property type="entry name" value="TPR"/>
    <property type="match status" value="5"/>
</dbReference>
<comment type="caution">
    <text evidence="4">The sequence shown here is derived from an EMBL/GenBank/DDBJ whole genome shotgun (WGS) entry which is preliminary data.</text>
</comment>
<keyword evidence="2 3" id="KW-0802">TPR repeat</keyword>
<dbReference type="PROSITE" id="PS50005">
    <property type="entry name" value="TPR"/>
    <property type="match status" value="2"/>
</dbReference>
<keyword evidence="5" id="KW-1185">Reference proteome</keyword>
<organism evidence="4 5">
    <name type="scientific">Chiayiivirga flava</name>
    <dbReference type="NCBI Taxonomy" id="659595"/>
    <lineage>
        <taxon>Bacteria</taxon>
        <taxon>Pseudomonadati</taxon>
        <taxon>Pseudomonadota</taxon>
        <taxon>Gammaproteobacteria</taxon>
        <taxon>Lysobacterales</taxon>
        <taxon>Lysobacteraceae</taxon>
        <taxon>Chiayiivirga</taxon>
    </lineage>
</organism>
<dbReference type="Pfam" id="PF07719">
    <property type="entry name" value="TPR_2"/>
    <property type="match status" value="1"/>
</dbReference>
<dbReference type="RefSeq" id="WP_183961430.1">
    <property type="nucleotide sequence ID" value="NZ_JACHHP010000004.1"/>
</dbReference>
<feature type="repeat" description="TPR" evidence="3">
    <location>
        <begin position="214"/>
        <end position="247"/>
    </location>
</feature>
<dbReference type="InterPro" id="IPR011990">
    <property type="entry name" value="TPR-like_helical_dom_sf"/>
</dbReference>